<dbReference type="GO" id="GO:0005524">
    <property type="term" value="F:ATP binding"/>
    <property type="evidence" value="ECO:0007669"/>
    <property type="project" value="InterPro"/>
</dbReference>
<dbReference type="Gene3D" id="1.10.510.10">
    <property type="entry name" value="Transferase(Phosphotransferase) domain 1"/>
    <property type="match status" value="1"/>
</dbReference>
<keyword evidence="1" id="KW-0418">Kinase</keyword>
<dbReference type="OrthoDB" id="5979581at2759"/>
<evidence type="ECO:0000313" key="2">
    <source>
        <dbReference type="Proteomes" id="UP000452235"/>
    </source>
</evidence>
<accession>A0A5M3YX54</accession>
<dbReference type="AlphaFoldDB" id="A0A5M3YX54"/>
<organism evidence="1 2">
    <name type="scientific">Aspergillus terreus</name>
    <dbReference type="NCBI Taxonomy" id="33178"/>
    <lineage>
        <taxon>Eukaryota</taxon>
        <taxon>Fungi</taxon>
        <taxon>Dikarya</taxon>
        <taxon>Ascomycota</taxon>
        <taxon>Pezizomycotina</taxon>
        <taxon>Eurotiomycetes</taxon>
        <taxon>Eurotiomycetidae</taxon>
        <taxon>Eurotiales</taxon>
        <taxon>Aspergillaceae</taxon>
        <taxon>Aspergillus</taxon>
        <taxon>Aspergillus subgen. Circumdati</taxon>
    </lineage>
</organism>
<dbReference type="Proteomes" id="UP000452235">
    <property type="component" value="Unassembled WGS sequence"/>
</dbReference>
<proteinExistence type="predicted"/>
<dbReference type="VEuPathDB" id="FungiDB:ATEG_03276"/>
<reference evidence="1 2" key="1">
    <citation type="submission" date="2020-01" db="EMBL/GenBank/DDBJ databases">
        <title>Aspergillus terreus IFO 6365 whole genome shotgun sequence.</title>
        <authorList>
            <person name="Kanamasa S."/>
            <person name="Takahashi H."/>
        </authorList>
    </citation>
    <scope>NUCLEOTIDE SEQUENCE [LARGE SCALE GENOMIC DNA]</scope>
    <source>
        <strain evidence="1 2">IFO 6365</strain>
    </source>
</reference>
<dbReference type="SUPFAM" id="SSF56112">
    <property type="entry name" value="Protein kinase-like (PK-like)"/>
    <property type="match status" value="1"/>
</dbReference>
<evidence type="ECO:0000313" key="1">
    <source>
        <dbReference type="EMBL" id="GFF17173.1"/>
    </source>
</evidence>
<dbReference type="PROSITE" id="PS50011">
    <property type="entry name" value="PROTEIN_KINASE_DOM"/>
    <property type="match status" value="1"/>
</dbReference>
<dbReference type="InterPro" id="IPR000719">
    <property type="entry name" value="Prot_kinase_dom"/>
</dbReference>
<dbReference type="InterPro" id="IPR011009">
    <property type="entry name" value="Kinase-like_dom_sf"/>
</dbReference>
<comment type="caution">
    <text evidence="1">The sequence shown here is derived from an EMBL/GenBank/DDBJ whole genome shotgun (WGS) entry which is preliminary data.</text>
</comment>
<dbReference type="GO" id="GO:0004672">
    <property type="term" value="F:protein kinase activity"/>
    <property type="evidence" value="ECO:0007669"/>
    <property type="project" value="InterPro"/>
</dbReference>
<dbReference type="EMBL" id="BLJY01000006">
    <property type="protein sequence ID" value="GFF17173.1"/>
    <property type="molecule type" value="Genomic_DNA"/>
</dbReference>
<gene>
    <name evidence="1" type="ORF">ATEIFO6365_0006051000</name>
</gene>
<name>A0A5M3YX54_ASPTE</name>
<sequence length="191" mass="21494">MCPADTTQLLSEIPADEVDDPKVIISDYGTSFIVSEILSPALYTPALYSPPEDFFNEPIQPTTADIWTLGVNLYEVLGERSLFETFAWDRDDIVAEMINTLGRPPVRCTPMFQPLRQRLWDMGRGEMEQTCEWDVVGGELGALEDSVRAMLAFEPAGRPIADQLLRSEYMVKWGVTCVGEAEKWKPNSPCR</sequence>
<keyword evidence="2" id="KW-1185">Reference proteome</keyword>
<keyword evidence="1" id="KW-0808">Transferase</keyword>
<protein>
    <submittedName>
        <fullName evidence="1">Kinase-domain-containing protein</fullName>
    </submittedName>
</protein>